<accession>A0AAD5X9E5</accession>
<dbReference type="AlphaFoldDB" id="A0AAD5X9E5"/>
<keyword evidence="4" id="KW-0223">Dioxygenase</keyword>
<dbReference type="GO" id="GO:0051213">
    <property type="term" value="F:dioxygenase activity"/>
    <property type="evidence" value="ECO:0007669"/>
    <property type="project" value="UniProtKB-KW"/>
</dbReference>
<feature type="region of interest" description="Disordered" evidence="8">
    <location>
        <begin position="89"/>
        <end position="113"/>
    </location>
</feature>
<evidence type="ECO:0000256" key="1">
    <source>
        <dbReference type="ARBA" id="ARBA00004123"/>
    </source>
</evidence>
<comment type="caution">
    <text evidence="10">The sequence shown here is derived from an EMBL/GenBank/DDBJ whole genome shotgun (WGS) entry which is preliminary data.</text>
</comment>
<protein>
    <recommendedName>
        <fullName evidence="9">Fe2OG dioxygenase domain-containing protein</fullName>
    </recommendedName>
</protein>
<proteinExistence type="inferred from homology"/>
<dbReference type="InterPro" id="IPR037151">
    <property type="entry name" value="AlkB-like_sf"/>
</dbReference>
<gene>
    <name evidence="10" type="ORF">HK100_005354</name>
</gene>
<keyword evidence="5" id="KW-0560">Oxidoreductase</keyword>
<evidence type="ECO:0000256" key="7">
    <source>
        <dbReference type="ARBA" id="ARBA00023242"/>
    </source>
</evidence>
<dbReference type="PANTHER" id="PTHR46030">
    <property type="entry name" value="ALPHA-KETOGLUTARATE-DEPENDENT DIOXYGENASE ALKB HOMOLOG 6"/>
    <property type="match status" value="1"/>
</dbReference>
<dbReference type="SUPFAM" id="SSF51197">
    <property type="entry name" value="Clavaminate synthase-like"/>
    <property type="match status" value="1"/>
</dbReference>
<evidence type="ECO:0000313" key="10">
    <source>
        <dbReference type="EMBL" id="KAJ3097442.1"/>
    </source>
</evidence>
<sequence>MTISGVPSQISYIREFISADEEAQLLEKVATAPLPKWVTVSGRRLQNWGATPVDNAGTALASALPPWLETLALRIAAVSVCESESGHVSERTVSGRVSERGGSESELESESERGAGRLLAAAPNHCLVNEYLPGQGILPHVDGPAYRPAVATVSLGQHAVLDLYKRRPLDHPQAQTPDFRVLLQPRSLVVLQDELYTGYMHGIAPVTQDVVSRATIANWREAGFDETHDDDEERVLVRSHARVSLTFREAAKVSKLNLFGKRRR</sequence>
<dbReference type="GO" id="GO:0005634">
    <property type="term" value="C:nucleus"/>
    <property type="evidence" value="ECO:0007669"/>
    <property type="project" value="UniProtKB-SubCell"/>
</dbReference>
<dbReference type="Pfam" id="PF13532">
    <property type="entry name" value="2OG-FeII_Oxy_2"/>
    <property type="match status" value="1"/>
</dbReference>
<feature type="domain" description="Fe2OG dioxygenase" evidence="9">
    <location>
        <begin position="122"/>
        <end position="222"/>
    </location>
</feature>
<dbReference type="InterPro" id="IPR032862">
    <property type="entry name" value="ALKBH6"/>
</dbReference>
<dbReference type="InterPro" id="IPR005123">
    <property type="entry name" value="Oxoglu/Fe-dep_dioxygenase_dom"/>
</dbReference>
<dbReference type="InterPro" id="IPR027450">
    <property type="entry name" value="AlkB-like"/>
</dbReference>
<evidence type="ECO:0000256" key="4">
    <source>
        <dbReference type="ARBA" id="ARBA00022964"/>
    </source>
</evidence>
<comment type="similarity">
    <text evidence="2">Belongs to the alkB family.</text>
</comment>
<comment type="subcellular location">
    <subcellularLocation>
        <location evidence="1">Nucleus</location>
    </subcellularLocation>
</comment>
<dbReference type="Proteomes" id="UP001211907">
    <property type="component" value="Unassembled WGS sequence"/>
</dbReference>
<evidence type="ECO:0000256" key="5">
    <source>
        <dbReference type="ARBA" id="ARBA00023002"/>
    </source>
</evidence>
<evidence type="ECO:0000256" key="6">
    <source>
        <dbReference type="ARBA" id="ARBA00023004"/>
    </source>
</evidence>
<evidence type="ECO:0000259" key="9">
    <source>
        <dbReference type="PROSITE" id="PS51471"/>
    </source>
</evidence>
<keyword evidence="6" id="KW-0408">Iron</keyword>
<organism evidence="10 11">
    <name type="scientific">Physocladia obscura</name>
    <dbReference type="NCBI Taxonomy" id="109957"/>
    <lineage>
        <taxon>Eukaryota</taxon>
        <taxon>Fungi</taxon>
        <taxon>Fungi incertae sedis</taxon>
        <taxon>Chytridiomycota</taxon>
        <taxon>Chytridiomycota incertae sedis</taxon>
        <taxon>Chytridiomycetes</taxon>
        <taxon>Chytridiales</taxon>
        <taxon>Chytriomycetaceae</taxon>
        <taxon>Physocladia</taxon>
    </lineage>
</organism>
<dbReference type="PROSITE" id="PS51471">
    <property type="entry name" value="FE2OG_OXY"/>
    <property type="match status" value="1"/>
</dbReference>
<keyword evidence="7" id="KW-0539">Nucleus</keyword>
<dbReference type="EMBL" id="JADGJH010002507">
    <property type="protein sequence ID" value="KAJ3097442.1"/>
    <property type="molecule type" value="Genomic_DNA"/>
</dbReference>
<evidence type="ECO:0000256" key="2">
    <source>
        <dbReference type="ARBA" id="ARBA00007879"/>
    </source>
</evidence>
<evidence type="ECO:0000256" key="8">
    <source>
        <dbReference type="SAM" id="MobiDB-lite"/>
    </source>
</evidence>
<evidence type="ECO:0000256" key="3">
    <source>
        <dbReference type="ARBA" id="ARBA00022723"/>
    </source>
</evidence>
<name>A0AAD5X9E5_9FUNG</name>
<keyword evidence="3" id="KW-0479">Metal-binding</keyword>
<reference evidence="10" key="1">
    <citation type="submission" date="2020-05" db="EMBL/GenBank/DDBJ databases">
        <title>Phylogenomic resolution of chytrid fungi.</title>
        <authorList>
            <person name="Stajich J.E."/>
            <person name="Amses K."/>
            <person name="Simmons R."/>
            <person name="Seto K."/>
            <person name="Myers J."/>
            <person name="Bonds A."/>
            <person name="Quandt C.A."/>
            <person name="Barry K."/>
            <person name="Liu P."/>
            <person name="Grigoriev I."/>
            <person name="Longcore J.E."/>
            <person name="James T.Y."/>
        </authorList>
    </citation>
    <scope>NUCLEOTIDE SEQUENCE</scope>
    <source>
        <strain evidence="10">JEL0513</strain>
    </source>
</reference>
<keyword evidence="11" id="KW-1185">Reference proteome</keyword>
<dbReference type="Gene3D" id="2.60.120.590">
    <property type="entry name" value="Alpha-ketoglutarate-dependent dioxygenase AlkB-like"/>
    <property type="match status" value="1"/>
</dbReference>
<evidence type="ECO:0000313" key="11">
    <source>
        <dbReference type="Proteomes" id="UP001211907"/>
    </source>
</evidence>
<dbReference type="GO" id="GO:0046872">
    <property type="term" value="F:metal ion binding"/>
    <property type="evidence" value="ECO:0007669"/>
    <property type="project" value="UniProtKB-KW"/>
</dbReference>
<dbReference type="PANTHER" id="PTHR46030:SF1">
    <property type="entry name" value="ALPHA-KETOGLUTARATE-DEPENDENT DIOXYGENASE ALKB HOMOLOG 6"/>
    <property type="match status" value="1"/>
</dbReference>